<dbReference type="EMBL" id="CAJGYO010000009">
    <property type="protein sequence ID" value="CAD6253420.1"/>
    <property type="molecule type" value="Genomic_DNA"/>
</dbReference>
<keyword evidence="3" id="KW-1185">Reference proteome</keyword>
<dbReference type="PANTHER" id="PTHR36478">
    <property type="entry name" value="OS04G0614237 PROTEIN-RELATED"/>
    <property type="match status" value="1"/>
</dbReference>
<proteinExistence type="predicted"/>
<accession>A0A811QBS2</accession>
<evidence type="ECO:0000256" key="1">
    <source>
        <dbReference type="SAM" id="MobiDB-lite"/>
    </source>
</evidence>
<dbReference type="PANTHER" id="PTHR36478:SF10">
    <property type="entry name" value="ELYS-LIKE DOMAIN-CONTAINING PROTEIN"/>
    <property type="match status" value="1"/>
</dbReference>
<dbReference type="OrthoDB" id="592059at2759"/>
<gene>
    <name evidence="2" type="ORF">NCGR_LOCUS37045</name>
</gene>
<protein>
    <submittedName>
        <fullName evidence="2">Uncharacterized protein</fullName>
    </submittedName>
</protein>
<dbReference type="AlphaFoldDB" id="A0A811QBS2"/>
<sequence>MVLPMRCGDGGAEYPCVRRYRHRRLLTFLWLQGFRDTHGSMLSESDAMLWVPHLKHFVLHDQWQDANLYLSRFLPLVTRRRTSVEAMVLSRVFNAFSTLANIVGGGEVSHPWPDDLSKQYLDHKRTICHGQIRLRSIILNVQQARASIDWERVKEMAAEILEELAYATPELKDLTLMPGGSMRPHNVLPIGFGFRRRCRPKKQRTRQPKSPAGVAKSYLVRWRRLPASSDPSQETYDQKLTLIKALHRMADILDECLKAGKKPETEGTTAAPVLQTISSSLTCPAIYTGIPSVANAGKLASHVPPTGAPLLQPVFSNLTSGCGNSGTGLMANAGAISAPLSQTTFGSLAGPVINPVVTSVENAGALVAPVSRNVFVTPGTPLSNAVTNVGKSACHALTPGAQISSTVVGCLTSPAKNSELPLMTNADAGSGNRNLGRGDPWREHNSEQASTKPRKKIKHSTIAVRLSIYD</sequence>
<evidence type="ECO:0000313" key="2">
    <source>
        <dbReference type="EMBL" id="CAD6253420.1"/>
    </source>
</evidence>
<comment type="caution">
    <text evidence="2">The sequence shown here is derived from an EMBL/GenBank/DDBJ whole genome shotgun (WGS) entry which is preliminary data.</text>
</comment>
<feature type="region of interest" description="Disordered" evidence="1">
    <location>
        <begin position="421"/>
        <end position="456"/>
    </location>
</feature>
<evidence type="ECO:0000313" key="3">
    <source>
        <dbReference type="Proteomes" id="UP000604825"/>
    </source>
</evidence>
<organism evidence="2 3">
    <name type="scientific">Miscanthus lutarioriparius</name>
    <dbReference type="NCBI Taxonomy" id="422564"/>
    <lineage>
        <taxon>Eukaryota</taxon>
        <taxon>Viridiplantae</taxon>
        <taxon>Streptophyta</taxon>
        <taxon>Embryophyta</taxon>
        <taxon>Tracheophyta</taxon>
        <taxon>Spermatophyta</taxon>
        <taxon>Magnoliopsida</taxon>
        <taxon>Liliopsida</taxon>
        <taxon>Poales</taxon>
        <taxon>Poaceae</taxon>
        <taxon>PACMAD clade</taxon>
        <taxon>Panicoideae</taxon>
        <taxon>Andropogonodae</taxon>
        <taxon>Andropogoneae</taxon>
        <taxon>Saccharinae</taxon>
        <taxon>Miscanthus</taxon>
    </lineage>
</organism>
<reference evidence="2" key="1">
    <citation type="submission" date="2020-10" db="EMBL/GenBank/DDBJ databases">
        <authorList>
            <person name="Han B."/>
            <person name="Lu T."/>
            <person name="Zhao Q."/>
            <person name="Huang X."/>
            <person name="Zhao Y."/>
        </authorList>
    </citation>
    <scope>NUCLEOTIDE SEQUENCE</scope>
</reference>
<name>A0A811QBS2_9POAL</name>
<dbReference type="Proteomes" id="UP000604825">
    <property type="component" value="Unassembled WGS sequence"/>
</dbReference>